<feature type="region of interest" description="Disordered" evidence="1">
    <location>
        <begin position="235"/>
        <end position="255"/>
    </location>
</feature>
<proteinExistence type="predicted"/>
<evidence type="ECO:0000313" key="4">
    <source>
        <dbReference type="EMBL" id="ELZ96672.1"/>
    </source>
</evidence>
<sequence length="255" mass="26414">MALQLIDAITDGTRRVLTRTGGVLLILLLAQQILLVTSINTLLASEALPAAADVIGLTIPVSGTVAGAILLGTFLFSGVYFVVLSRAFARPLSRLSSFPTELYTRRVGRATLSTLVGGIVVFIVVMIGFAFLFLPGLFLAACFLVFIFAVGVEDRGVISALKRSWSLSKGNRLRLVAIVLISGIVGAFVGAVPALFQLAGASALGDVVSVVINSVLFTFVYGITAAAYLQLARGDGGSGGPRSSAPTSTGPDPEI</sequence>
<feature type="transmembrane region" description="Helical" evidence="2">
    <location>
        <begin position="208"/>
        <end position="229"/>
    </location>
</feature>
<keyword evidence="2" id="KW-1133">Transmembrane helix</keyword>
<evidence type="ECO:0000313" key="5">
    <source>
        <dbReference type="Proteomes" id="UP000011508"/>
    </source>
</evidence>
<evidence type="ECO:0000259" key="3">
    <source>
        <dbReference type="Pfam" id="PF25231"/>
    </source>
</evidence>
<dbReference type="PATRIC" id="fig|662480.6.peg.796"/>
<keyword evidence="5" id="KW-1185">Reference proteome</keyword>
<organism evidence="4 5">
    <name type="scientific">Haloferax sulfurifontis ATCC BAA-897</name>
    <dbReference type="NCBI Taxonomy" id="662480"/>
    <lineage>
        <taxon>Archaea</taxon>
        <taxon>Methanobacteriati</taxon>
        <taxon>Methanobacteriota</taxon>
        <taxon>Stenosarchaea group</taxon>
        <taxon>Halobacteria</taxon>
        <taxon>Halobacteriales</taxon>
        <taxon>Haloferacaceae</taxon>
        <taxon>Haloferax</taxon>
    </lineage>
</organism>
<accession>M0IKV5</accession>
<dbReference type="RefSeq" id="WP_007273890.1">
    <property type="nucleotide sequence ID" value="NZ_AOLM01000006.1"/>
</dbReference>
<feature type="domain" description="DUF7847" evidence="3">
    <location>
        <begin position="3"/>
        <end position="231"/>
    </location>
</feature>
<gene>
    <name evidence="4" type="ORF">C441_03999</name>
</gene>
<keyword evidence="2" id="KW-0472">Membrane</keyword>
<name>M0IKV5_9EURY</name>
<feature type="compositionally biased region" description="Low complexity" evidence="1">
    <location>
        <begin position="241"/>
        <end position="255"/>
    </location>
</feature>
<evidence type="ECO:0000256" key="2">
    <source>
        <dbReference type="SAM" id="Phobius"/>
    </source>
</evidence>
<feature type="transmembrane region" description="Helical" evidence="2">
    <location>
        <begin position="136"/>
        <end position="152"/>
    </location>
</feature>
<feature type="transmembrane region" description="Helical" evidence="2">
    <location>
        <begin position="110"/>
        <end position="130"/>
    </location>
</feature>
<feature type="transmembrane region" description="Helical" evidence="2">
    <location>
        <begin position="23"/>
        <end position="45"/>
    </location>
</feature>
<evidence type="ECO:0000256" key="1">
    <source>
        <dbReference type="SAM" id="MobiDB-lite"/>
    </source>
</evidence>
<dbReference type="OrthoDB" id="205869at2157"/>
<keyword evidence="2" id="KW-0812">Transmembrane</keyword>
<dbReference type="InterPro" id="IPR057169">
    <property type="entry name" value="DUF7847"/>
</dbReference>
<dbReference type="Proteomes" id="UP000011508">
    <property type="component" value="Unassembled WGS sequence"/>
</dbReference>
<reference evidence="4 5" key="1">
    <citation type="journal article" date="2014" name="PLoS Genet.">
        <title>Phylogenetically driven sequencing of extremely halophilic archaea reveals strategies for static and dynamic osmo-response.</title>
        <authorList>
            <person name="Becker E.A."/>
            <person name="Seitzer P.M."/>
            <person name="Tritt A."/>
            <person name="Larsen D."/>
            <person name="Krusor M."/>
            <person name="Yao A.I."/>
            <person name="Wu D."/>
            <person name="Madern D."/>
            <person name="Eisen J.A."/>
            <person name="Darling A.E."/>
            <person name="Facciotti M.T."/>
        </authorList>
    </citation>
    <scope>NUCLEOTIDE SEQUENCE [LARGE SCALE GENOMIC DNA]</scope>
    <source>
        <strain evidence="4 5">ATCC BAA-897</strain>
    </source>
</reference>
<feature type="transmembrane region" description="Helical" evidence="2">
    <location>
        <begin position="173"/>
        <end position="196"/>
    </location>
</feature>
<dbReference type="EMBL" id="AOLM01000006">
    <property type="protein sequence ID" value="ELZ96672.1"/>
    <property type="molecule type" value="Genomic_DNA"/>
</dbReference>
<protein>
    <recommendedName>
        <fullName evidence="3">DUF7847 domain-containing protein</fullName>
    </recommendedName>
</protein>
<dbReference type="AlphaFoldDB" id="M0IKV5"/>
<comment type="caution">
    <text evidence="4">The sequence shown here is derived from an EMBL/GenBank/DDBJ whole genome shotgun (WGS) entry which is preliminary data.</text>
</comment>
<feature type="transmembrane region" description="Helical" evidence="2">
    <location>
        <begin position="65"/>
        <end position="89"/>
    </location>
</feature>
<dbReference type="Pfam" id="PF25231">
    <property type="entry name" value="DUF7847"/>
    <property type="match status" value="1"/>
</dbReference>